<accession>A0A161WPX0</accession>
<protein>
    <submittedName>
        <fullName evidence="1">Uncharacterized protein</fullName>
    </submittedName>
</protein>
<gene>
    <name evidence="1" type="ORF">DCAR_0726950</name>
</gene>
<evidence type="ECO:0000313" key="2">
    <source>
        <dbReference type="Proteomes" id="UP000077755"/>
    </source>
</evidence>
<keyword evidence="2" id="KW-1185">Reference proteome</keyword>
<dbReference type="Gramene" id="KZM86357">
    <property type="protein sequence ID" value="KZM86357"/>
    <property type="gene ID" value="DCAR_023491"/>
</dbReference>
<organism evidence="1 2">
    <name type="scientific">Daucus carota subsp. sativus</name>
    <name type="common">Carrot</name>
    <dbReference type="NCBI Taxonomy" id="79200"/>
    <lineage>
        <taxon>Eukaryota</taxon>
        <taxon>Viridiplantae</taxon>
        <taxon>Streptophyta</taxon>
        <taxon>Embryophyta</taxon>
        <taxon>Tracheophyta</taxon>
        <taxon>Spermatophyta</taxon>
        <taxon>Magnoliopsida</taxon>
        <taxon>eudicotyledons</taxon>
        <taxon>Gunneridae</taxon>
        <taxon>Pentapetalae</taxon>
        <taxon>asterids</taxon>
        <taxon>campanulids</taxon>
        <taxon>Apiales</taxon>
        <taxon>Apiaceae</taxon>
        <taxon>Apioideae</taxon>
        <taxon>Scandiceae</taxon>
        <taxon>Daucinae</taxon>
        <taxon>Daucus</taxon>
        <taxon>Daucus sect. Daucus</taxon>
    </lineage>
</organism>
<proteinExistence type="predicted"/>
<evidence type="ECO:0000313" key="1">
    <source>
        <dbReference type="EMBL" id="WOH07520.1"/>
    </source>
</evidence>
<name>A0A161WPX0_DAUCS</name>
<dbReference type="Proteomes" id="UP000077755">
    <property type="component" value="Chromosome 7"/>
</dbReference>
<sequence length="122" mass="14355">METWISRGMLSSRRRCPWHKRIGHRQTSIFIIHKESHHHITCLIGFPIGLAHPVQDNFWIRIWRLPKFPIEQVDPWTCGFMDGGRLLLGTCPYKFCPKPVSDIKNSRRLPCEELPLAIDVRE</sequence>
<reference evidence="1" key="2">
    <citation type="submission" date="2022-03" db="EMBL/GenBank/DDBJ databases">
        <title>Draft title - Genomic analysis of global carrot germplasm unveils the trajectory of domestication and the origin of high carotenoid orange carrot.</title>
        <authorList>
            <person name="Iorizzo M."/>
            <person name="Ellison S."/>
            <person name="Senalik D."/>
            <person name="Macko-Podgorni A."/>
            <person name="Grzebelus D."/>
            <person name="Bostan H."/>
            <person name="Rolling W."/>
            <person name="Curaba J."/>
            <person name="Simon P."/>
        </authorList>
    </citation>
    <scope>NUCLEOTIDE SEQUENCE</scope>
    <source>
        <tissue evidence="1">Leaf</tissue>
    </source>
</reference>
<dbReference type="AlphaFoldDB" id="A0A161WPX0"/>
<reference evidence="1" key="1">
    <citation type="journal article" date="2016" name="Nat. Genet.">
        <title>A high-quality carrot genome assembly provides new insights into carotenoid accumulation and asterid genome evolution.</title>
        <authorList>
            <person name="Iorizzo M."/>
            <person name="Ellison S."/>
            <person name="Senalik D."/>
            <person name="Zeng P."/>
            <person name="Satapoomin P."/>
            <person name="Huang J."/>
            <person name="Bowman M."/>
            <person name="Iovene M."/>
            <person name="Sanseverino W."/>
            <person name="Cavagnaro P."/>
            <person name="Yildiz M."/>
            <person name="Macko-Podgorni A."/>
            <person name="Moranska E."/>
            <person name="Grzebelus E."/>
            <person name="Grzebelus D."/>
            <person name="Ashrafi H."/>
            <person name="Zheng Z."/>
            <person name="Cheng S."/>
            <person name="Spooner D."/>
            <person name="Van Deynze A."/>
            <person name="Simon P."/>
        </authorList>
    </citation>
    <scope>NUCLEOTIDE SEQUENCE</scope>
    <source>
        <tissue evidence="1">Leaf</tissue>
    </source>
</reference>
<dbReference type="EMBL" id="CP093349">
    <property type="protein sequence ID" value="WOH07520.1"/>
    <property type="molecule type" value="Genomic_DNA"/>
</dbReference>